<protein>
    <submittedName>
        <fullName evidence="2">Uncharacterized protein</fullName>
    </submittedName>
</protein>
<dbReference type="AlphaFoldDB" id="A0A078AGW4"/>
<feature type="compositionally biased region" description="Polar residues" evidence="1">
    <location>
        <begin position="73"/>
        <end position="101"/>
    </location>
</feature>
<dbReference type="Proteomes" id="UP000039865">
    <property type="component" value="Unassembled WGS sequence"/>
</dbReference>
<feature type="compositionally biased region" description="Polar residues" evidence="1">
    <location>
        <begin position="276"/>
        <end position="287"/>
    </location>
</feature>
<feature type="compositionally biased region" description="Polar residues" evidence="1">
    <location>
        <begin position="417"/>
        <end position="440"/>
    </location>
</feature>
<proteinExistence type="predicted"/>
<feature type="region of interest" description="Disordered" evidence="1">
    <location>
        <begin position="386"/>
        <end position="440"/>
    </location>
</feature>
<dbReference type="InParanoid" id="A0A078AGW4"/>
<feature type="compositionally biased region" description="Low complexity" evidence="1">
    <location>
        <begin position="389"/>
        <end position="416"/>
    </location>
</feature>
<feature type="compositionally biased region" description="Basic and acidic residues" evidence="1">
    <location>
        <begin position="199"/>
        <end position="221"/>
    </location>
</feature>
<accession>A0A078AGW4</accession>
<sequence length="648" mass="75834">MSFDLKKFVQEPISKEAKKMTDLQNYLKFEERKFEVISQSHEKILLEQQKKQALIDKLINSKNSKKDKNANSGTQLKQQQNLGSSDDVNGNKINSNQSHKNANLKPPDSQAQLNTSSRELHNGKNSSKRQMNQSQIYSPSSNLLSPQNKEEDDPYRDELLELLGKTKNERGFDYHKFRVLYKTKYIKIEIQREMQINKEKEDKKRKDQQRLDKLKQKEDKAKKQKVSILVRKNSDDDEEEDEEQNTEVNTKAPQLPTPKEEQATPKPIIIPKKESSINSPQVQSQPISHRLFSEQKAVKKSYMFQSTSRDYIWKLQNQGKCSPPLGKYFPKYDLLYESQKICKIRPTKDADIFNMPSNDNNREPDFNCTKLTKQIKEIEDQLQNQIKASQQNRRSVRQSQDQQNNQNNNNSQDNNQLASFDHSQNNNSVNLPQTPPENNNYQTQLIQSFDLSNPVMKKQQKLEQLWGYKVRQLSPIKDHHLMKDSKQQYQGSQMSIMTCQRDIPDFSKQSKRENYVHKTSLKPHDQRFEMIDKFPNILSKNTKLAAGIDLKRQAKRRDFILASGIGKDKLVNQTPIDVNYNQVHKRVTGLQFGKSTKFRSFSQMQSNDSQPDEEEMIQPFQHEDFKPKIKFKRHVNHGQATHFFILDD</sequence>
<gene>
    <name evidence="2" type="primary">Contig19292.g20450</name>
    <name evidence="2" type="ORF">STYLEM_9771</name>
</gene>
<feature type="compositionally biased region" description="Polar residues" evidence="1">
    <location>
        <begin position="109"/>
        <end position="147"/>
    </location>
</feature>
<feature type="region of interest" description="Disordered" evidence="1">
    <location>
        <begin position="59"/>
        <end position="153"/>
    </location>
</feature>
<name>A0A078AGW4_STYLE</name>
<evidence type="ECO:0000313" key="2">
    <source>
        <dbReference type="EMBL" id="CDW80767.1"/>
    </source>
</evidence>
<dbReference type="EMBL" id="CCKQ01009292">
    <property type="protein sequence ID" value="CDW80767.1"/>
    <property type="molecule type" value="Genomic_DNA"/>
</dbReference>
<organism evidence="2 3">
    <name type="scientific">Stylonychia lemnae</name>
    <name type="common">Ciliate</name>
    <dbReference type="NCBI Taxonomy" id="5949"/>
    <lineage>
        <taxon>Eukaryota</taxon>
        <taxon>Sar</taxon>
        <taxon>Alveolata</taxon>
        <taxon>Ciliophora</taxon>
        <taxon>Intramacronucleata</taxon>
        <taxon>Spirotrichea</taxon>
        <taxon>Stichotrichia</taxon>
        <taxon>Sporadotrichida</taxon>
        <taxon>Oxytrichidae</taxon>
        <taxon>Stylonychinae</taxon>
        <taxon>Stylonychia</taxon>
    </lineage>
</organism>
<feature type="region of interest" description="Disordered" evidence="1">
    <location>
        <begin position="199"/>
        <end position="288"/>
    </location>
</feature>
<reference evidence="2 3" key="1">
    <citation type="submission" date="2014-06" db="EMBL/GenBank/DDBJ databases">
        <authorList>
            <person name="Swart Estienne"/>
        </authorList>
    </citation>
    <scope>NUCLEOTIDE SEQUENCE [LARGE SCALE GENOMIC DNA]</scope>
    <source>
        <strain evidence="2 3">130c</strain>
    </source>
</reference>
<evidence type="ECO:0000256" key="1">
    <source>
        <dbReference type="SAM" id="MobiDB-lite"/>
    </source>
</evidence>
<evidence type="ECO:0000313" key="3">
    <source>
        <dbReference type="Proteomes" id="UP000039865"/>
    </source>
</evidence>
<feature type="compositionally biased region" description="Acidic residues" evidence="1">
    <location>
        <begin position="235"/>
        <end position="245"/>
    </location>
</feature>
<keyword evidence="3" id="KW-1185">Reference proteome</keyword>